<dbReference type="AlphaFoldDB" id="A0A1Y2AU51"/>
<keyword evidence="9" id="KW-1185">Reference proteome</keyword>
<organism evidence="8 9">
    <name type="scientific">Neocallimastix californiae</name>
    <dbReference type="NCBI Taxonomy" id="1754190"/>
    <lineage>
        <taxon>Eukaryota</taxon>
        <taxon>Fungi</taxon>
        <taxon>Fungi incertae sedis</taxon>
        <taxon>Chytridiomycota</taxon>
        <taxon>Chytridiomycota incertae sedis</taxon>
        <taxon>Neocallimastigomycetes</taxon>
        <taxon>Neocallimastigales</taxon>
        <taxon>Neocallimastigaceae</taxon>
        <taxon>Neocallimastix</taxon>
    </lineage>
</organism>
<accession>A0A1Y2AU51</accession>
<dbReference type="GO" id="GO:0006285">
    <property type="term" value="P:base-excision repair, AP site formation"/>
    <property type="evidence" value="ECO:0007669"/>
    <property type="project" value="UniProtKB-ARBA"/>
</dbReference>
<evidence type="ECO:0000256" key="3">
    <source>
        <dbReference type="ARBA" id="ARBA00022763"/>
    </source>
</evidence>
<dbReference type="EMBL" id="MCOG01000206">
    <property type="protein sequence ID" value="ORY25984.1"/>
    <property type="molecule type" value="Genomic_DNA"/>
</dbReference>
<dbReference type="OrthoDB" id="2099276at2759"/>
<dbReference type="InterPro" id="IPR003265">
    <property type="entry name" value="HhH-GPD_domain"/>
</dbReference>
<dbReference type="SMART" id="SM00478">
    <property type="entry name" value="ENDO3c"/>
    <property type="match status" value="1"/>
</dbReference>
<dbReference type="GO" id="GO:0046872">
    <property type="term" value="F:metal ion binding"/>
    <property type="evidence" value="ECO:0007669"/>
    <property type="project" value="UniProtKB-KW"/>
</dbReference>
<dbReference type="Pfam" id="PF00633">
    <property type="entry name" value="HHH"/>
    <property type="match status" value="1"/>
</dbReference>
<comment type="caution">
    <text evidence="8">The sequence shown here is derived from an EMBL/GenBank/DDBJ whole genome shotgun (WGS) entry which is preliminary data.</text>
</comment>
<keyword evidence="4" id="KW-0408">Iron</keyword>
<dbReference type="InterPro" id="IPR000445">
    <property type="entry name" value="HhH_motif"/>
</dbReference>
<keyword evidence="1" id="KW-0004">4Fe-4S</keyword>
<evidence type="ECO:0000256" key="2">
    <source>
        <dbReference type="ARBA" id="ARBA00022723"/>
    </source>
</evidence>
<dbReference type="CDD" id="cd00056">
    <property type="entry name" value="ENDO3c"/>
    <property type="match status" value="1"/>
</dbReference>
<feature type="non-terminal residue" evidence="8">
    <location>
        <position position="145"/>
    </location>
</feature>
<evidence type="ECO:0000256" key="1">
    <source>
        <dbReference type="ARBA" id="ARBA00022485"/>
    </source>
</evidence>
<proteinExistence type="predicted"/>
<dbReference type="PANTHER" id="PTHR10359:SF19">
    <property type="entry name" value="DNA REPAIR GLYCOSYLASE MJ1434-RELATED"/>
    <property type="match status" value="1"/>
</dbReference>
<dbReference type="GO" id="GO:0019104">
    <property type="term" value="F:DNA N-glycosylase activity"/>
    <property type="evidence" value="ECO:0007669"/>
    <property type="project" value="UniProtKB-ARBA"/>
</dbReference>
<dbReference type="GO" id="GO:0051539">
    <property type="term" value="F:4 iron, 4 sulfur cluster binding"/>
    <property type="evidence" value="ECO:0007669"/>
    <property type="project" value="UniProtKB-KW"/>
</dbReference>
<keyword evidence="5" id="KW-0411">Iron-sulfur</keyword>
<evidence type="ECO:0000313" key="8">
    <source>
        <dbReference type="EMBL" id="ORY25984.1"/>
    </source>
</evidence>
<evidence type="ECO:0000259" key="7">
    <source>
        <dbReference type="SMART" id="SM00478"/>
    </source>
</evidence>
<keyword evidence="3" id="KW-0227">DNA damage</keyword>
<dbReference type="Proteomes" id="UP000193920">
    <property type="component" value="Unassembled WGS sequence"/>
</dbReference>
<feature type="domain" description="HhH-GPD" evidence="7">
    <location>
        <begin position="44"/>
        <end position="145"/>
    </location>
</feature>
<name>A0A1Y2AU51_9FUNG</name>
<evidence type="ECO:0000313" key="9">
    <source>
        <dbReference type="Proteomes" id="UP000193920"/>
    </source>
</evidence>
<gene>
    <name evidence="8" type="ORF">LY90DRAFT_706194</name>
</gene>
<sequence length="145" mass="16957">MPKISKKKSCKLTPKEIYDKLKDEFGDPPWWPGDSYIVMVQSILVQNTTWSSVEKITTKAKTIKYLTEWYGKYKYNVESVMKIGKTELRKELLAIKGIGPETADVILVYVFHKPSFVIDAYTRRLLERLGFSFKDDSEIRSFFEK</sequence>
<keyword evidence="6" id="KW-0234">DNA repair</keyword>
<evidence type="ECO:0000256" key="6">
    <source>
        <dbReference type="ARBA" id="ARBA00023204"/>
    </source>
</evidence>
<dbReference type="Gene3D" id="1.10.340.30">
    <property type="entry name" value="Hypothetical protein, domain 2"/>
    <property type="match status" value="1"/>
</dbReference>
<protein>
    <submittedName>
        <fullName evidence="8">DNA glycosylase</fullName>
    </submittedName>
</protein>
<evidence type="ECO:0000256" key="5">
    <source>
        <dbReference type="ARBA" id="ARBA00023014"/>
    </source>
</evidence>
<dbReference type="InterPro" id="IPR011257">
    <property type="entry name" value="DNA_glycosylase"/>
</dbReference>
<reference evidence="8 9" key="1">
    <citation type="submission" date="2016-08" db="EMBL/GenBank/DDBJ databases">
        <title>A Parts List for Fungal Cellulosomes Revealed by Comparative Genomics.</title>
        <authorList>
            <consortium name="DOE Joint Genome Institute"/>
            <person name="Haitjema C.H."/>
            <person name="Gilmore S.P."/>
            <person name="Henske J.K."/>
            <person name="Solomon K.V."/>
            <person name="De Groot R."/>
            <person name="Kuo A."/>
            <person name="Mondo S.J."/>
            <person name="Salamov A.A."/>
            <person name="Labutti K."/>
            <person name="Zhao Z."/>
            <person name="Chiniquy J."/>
            <person name="Barry K."/>
            <person name="Brewer H.M."/>
            <person name="Purvine S.O."/>
            <person name="Wright A.T."/>
            <person name="Boxma B."/>
            <person name="Van Alen T."/>
            <person name="Hackstein J.H."/>
            <person name="Baker S.E."/>
            <person name="Grigoriev I.V."/>
            <person name="O'Malley M.A."/>
        </authorList>
    </citation>
    <scope>NUCLEOTIDE SEQUENCE [LARGE SCALE GENOMIC DNA]</scope>
    <source>
        <strain evidence="8 9">G1</strain>
    </source>
</reference>
<keyword evidence="2" id="KW-0479">Metal-binding</keyword>
<dbReference type="GO" id="GO:0003677">
    <property type="term" value="F:DNA binding"/>
    <property type="evidence" value="ECO:0007669"/>
    <property type="project" value="InterPro"/>
</dbReference>
<dbReference type="PANTHER" id="PTHR10359">
    <property type="entry name" value="A/G-SPECIFIC ADENINE GLYCOSYLASE/ENDONUCLEASE III"/>
    <property type="match status" value="1"/>
</dbReference>
<dbReference type="SUPFAM" id="SSF48150">
    <property type="entry name" value="DNA-glycosylase"/>
    <property type="match status" value="1"/>
</dbReference>
<evidence type="ECO:0000256" key="4">
    <source>
        <dbReference type="ARBA" id="ARBA00023004"/>
    </source>
</evidence>